<keyword evidence="1" id="KW-0732">Signal</keyword>
<dbReference type="AlphaFoldDB" id="A0A4V2H9V2"/>
<dbReference type="EMBL" id="HAHH01000817">
    <property type="protein sequence ID" value="SNX37680.1"/>
    <property type="molecule type" value="Transcribed_RNA"/>
</dbReference>
<name>A0A4V2H9V2_DEISU</name>
<feature type="signal peptide" evidence="1">
    <location>
        <begin position="1"/>
        <end position="20"/>
    </location>
</feature>
<reference evidence="2" key="1">
    <citation type="submission" date="2017-05" db="EMBL/GenBank/DDBJ databases">
        <authorList>
            <person name="QRISCLOUD D."/>
        </authorList>
    </citation>
    <scope>NUCLEOTIDE SEQUENCE</scope>
</reference>
<sequence>MLSYLILCYFLFFISINVDFRCMSPSIGRQRNYLNSHSADVDCVQDNFTSFQTGSQIIHYVCAYECEHCQKRN</sequence>
<evidence type="ECO:0000313" key="2">
    <source>
        <dbReference type="EMBL" id="SNX37680.1"/>
    </source>
</evidence>
<organism evidence="2">
    <name type="scientific">Deinopis subrufa</name>
    <name type="common">Rufous net-casting spider</name>
    <dbReference type="NCBI Taxonomy" id="1905329"/>
    <lineage>
        <taxon>Eukaryota</taxon>
        <taxon>Metazoa</taxon>
        <taxon>Ecdysozoa</taxon>
        <taxon>Arthropoda</taxon>
        <taxon>Chelicerata</taxon>
        <taxon>Arachnida</taxon>
        <taxon>Araneae</taxon>
        <taxon>Araneomorphae</taxon>
        <taxon>Entelegynae</taxon>
        <taxon>Deinopoidea</taxon>
        <taxon>Deinopidae</taxon>
        <taxon>Deinopis</taxon>
    </lineage>
</organism>
<proteinExistence type="predicted"/>
<protein>
    <submittedName>
        <fullName evidence="2">U33-Deinotoxin-Dsu1a_1</fullName>
    </submittedName>
</protein>
<accession>A0A4V2H9V2</accession>
<feature type="chain" id="PRO_5020279094" evidence="1">
    <location>
        <begin position="21"/>
        <end position="73"/>
    </location>
</feature>
<evidence type="ECO:0000256" key="1">
    <source>
        <dbReference type="SAM" id="SignalP"/>
    </source>
</evidence>
<reference evidence="2" key="2">
    <citation type="submission" date="2019-05" db="EMBL/GenBank/DDBJ databases">
        <title>Unravelling the molecular evolution of spider venoms.</title>
        <authorList>
            <person name="Pineda S."/>
        </authorList>
    </citation>
    <scope>NUCLEOTIDE SEQUENCE</scope>
</reference>